<sequence>DLVVRAGAARACGALAGDAVLMTRLQGFAADALLEACSDAVAGAAARSLAERRELLAAAVGSLRKVLHSQ</sequence>
<protein>
    <submittedName>
        <fullName evidence="1">Uncharacterized protein</fullName>
    </submittedName>
</protein>
<reference evidence="1" key="1">
    <citation type="submission" date="2021-02" db="EMBL/GenBank/DDBJ databases">
        <authorList>
            <person name="Dougan E. K."/>
            <person name="Rhodes N."/>
            <person name="Thang M."/>
            <person name="Chan C."/>
        </authorList>
    </citation>
    <scope>NUCLEOTIDE SEQUENCE</scope>
</reference>
<proteinExistence type="predicted"/>
<dbReference type="Proteomes" id="UP000626109">
    <property type="component" value="Unassembled WGS sequence"/>
</dbReference>
<evidence type="ECO:0000313" key="1">
    <source>
        <dbReference type="EMBL" id="CAE8661663.1"/>
    </source>
</evidence>
<dbReference type="AlphaFoldDB" id="A0A813J0E2"/>
<feature type="non-terminal residue" evidence="1">
    <location>
        <position position="1"/>
    </location>
</feature>
<organism evidence="1 2">
    <name type="scientific">Polarella glacialis</name>
    <name type="common">Dinoflagellate</name>
    <dbReference type="NCBI Taxonomy" id="89957"/>
    <lineage>
        <taxon>Eukaryota</taxon>
        <taxon>Sar</taxon>
        <taxon>Alveolata</taxon>
        <taxon>Dinophyceae</taxon>
        <taxon>Suessiales</taxon>
        <taxon>Suessiaceae</taxon>
        <taxon>Polarella</taxon>
    </lineage>
</organism>
<name>A0A813J0E2_POLGL</name>
<evidence type="ECO:0000313" key="2">
    <source>
        <dbReference type="Proteomes" id="UP000626109"/>
    </source>
</evidence>
<feature type="non-terminal residue" evidence="1">
    <location>
        <position position="70"/>
    </location>
</feature>
<accession>A0A813J0E2</accession>
<gene>
    <name evidence="1" type="ORF">PGLA2088_LOCUS14595</name>
</gene>
<dbReference type="EMBL" id="CAJNNW010017817">
    <property type="protein sequence ID" value="CAE8661663.1"/>
    <property type="molecule type" value="Genomic_DNA"/>
</dbReference>
<comment type="caution">
    <text evidence="1">The sequence shown here is derived from an EMBL/GenBank/DDBJ whole genome shotgun (WGS) entry which is preliminary data.</text>
</comment>